<dbReference type="eggNOG" id="ENOG50315WR">
    <property type="taxonomic scope" value="Bacteria"/>
</dbReference>
<evidence type="ECO:0000313" key="3">
    <source>
        <dbReference type="Proteomes" id="UP000002588"/>
    </source>
</evidence>
<proteinExistence type="predicted"/>
<dbReference type="KEGG" id="azo:azo2459"/>
<feature type="compositionally biased region" description="Low complexity" evidence="1">
    <location>
        <begin position="55"/>
        <end position="70"/>
    </location>
</feature>
<reference evidence="2 3" key="1">
    <citation type="journal article" date="2006" name="Nat. Biotechnol.">
        <title>Complete genome of the mutualistic, N2-fixing grass endophyte Azoarcus sp. strain BH72.</title>
        <authorList>
            <person name="Krause A."/>
            <person name="Ramakumar A."/>
            <person name="Bartels D."/>
            <person name="Battistoni F."/>
            <person name="Bekel T."/>
            <person name="Boch J."/>
            <person name="Boehm M."/>
            <person name="Friedrich F."/>
            <person name="Hurek T."/>
            <person name="Krause L."/>
            <person name="Linke B."/>
            <person name="McHardy A.C."/>
            <person name="Sarkar A."/>
            <person name="Schneiker S."/>
            <person name="Syed A.A."/>
            <person name="Thauer R."/>
            <person name="Vorhoelter F.-J."/>
            <person name="Weidner S."/>
            <person name="Puehler A."/>
            <person name="Reinhold-Hurek B."/>
            <person name="Kaiser O."/>
            <person name="Goesmann A."/>
        </authorList>
    </citation>
    <scope>NUCLEOTIDE SEQUENCE [LARGE SCALE GENOMIC DNA]</scope>
    <source>
        <strain evidence="2 3">BH72</strain>
    </source>
</reference>
<dbReference type="EMBL" id="AM406670">
    <property type="protein sequence ID" value="CAL95076.1"/>
    <property type="molecule type" value="Genomic_DNA"/>
</dbReference>
<organism evidence="2 3">
    <name type="scientific">Azoarcus sp. (strain BH72)</name>
    <dbReference type="NCBI Taxonomy" id="418699"/>
    <lineage>
        <taxon>Bacteria</taxon>
        <taxon>Pseudomonadati</taxon>
        <taxon>Pseudomonadota</taxon>
        <taxon>Betaproteobacteria</taxon>
        <taxon>Rhodocyclales</taxon>
        <taxon>Zoogloeaceae</taxon>
        <taxon>Azoarcus</taxon>
    </lineage>
</organism>
<evidence type="ECO:0000313" key="2">
    <source>
        <dbReference type="EMBL" id="CAL95076.1"/>
    </source>
</evidence>
<gene>
    <name evidence="2" type="ordered locus">azo2459</name>
</gene>
<feature type="region of interest" description="Disordered" evidence="1">
    <location>
        <begin position="32"/>
        <end position="76"/>
    </location>
</feature>
<keyword evidence="3" id="KW-1185">Reference proteome</keyword>
<protein>
    <submittedName>
        <fullName evidence="2">Uncharacterized protein</fullName>
    </submittedName>
</protein>
<dbReference type="AlphaFoldDB" id="A1K8C1"/>
<dbReference type="HOGENOM" id="CLU_739045_0_0_4"/>
<dbReference type="Proteomes" id="UP000002588">
    <property type="component" value="Chromosome"/>
</dbReference>
<sequence>MNDPFDTDLMDEAAATDDALLGDYAGEALSGFDEAGSDYGGDEAEVDLFGDGTPGADPFAGDSASDGSDAMADEAEGADDTALWDAFEDEIADGLDAGDDDEFLGRLLGGLGRAASVVGRGVGTAGAGAGAVRNIARRAGAVAGQVGRVAGTVSPAAAAAARLARMLGAPGAAAALGQAGRVAQGVGRAAGHARGLSGSLGQAAGGAQGLFGQLSQLLGQNLGADDAFDAVADLYLEDGVDEALPAAVALAARAAARGLGFRNVAQLTHAGRRALVRGVASAARELVRARGPQAVRALPGLARSAARVAQRRVATPQQAAQVVRRGLPQTARRVARNPGMVRRLAQQRPPAPLSRPTHLGHGIPSARLVPGRRYHISGPATLTITPR</sequence>
<name>A1K8C1_AZOSB</name>
<dbReference type="RefSeq" id="WP_011766189.1">
    <property type="nucleotide sequence ID" value="NC_008702.1"/>
</dbReference>
<feature type="region of interest" description="Disordered" evidence="1">
    <location>
        <begin position="346"/>
        <end position="366"/>
    </location>
</feature>
<accession>A1K8C1</accession>
<evidence type="ECO:0000256" key="1">
    <source>
        <dbReference type="SAM" id="MobiDB-lite"/>
    </source>
</evidence>
<dbReference type="STRING" id="62928.azo2459"/>